<keyword evidence="3" id="KW-1185">Reference proteome</keyword>
<keyword evidence="1" id="KW-0812">Transmembrane</keyword>
<accession>A0A7H0HZU2</accession>
<feature type="transmembrane region" description="Helical" evidence="1">
    <location>
        <begin position="130"/>
        <end position="154"/>
    </location>
</feature>
<evidence type="ECO:0000313" key="3">
    <source>
        <dbReference type="Proteomes" id="UP000516230"/>
    </source>
</evidence>
<keyword evidence="1" id="KW-0472">Membrane</keyword>
<keyword evidence="1" id="KW-1133">Transmembrane helix</keyword>
<feature type="transmembrane region" description="Helical" evidence="1">
    <location>
        <begin position="202"/>
        <end position="220"/>
    </location>
</feature>
<reference evidence="2 3" key="1">
    <citation type="submission" date="2020-08" db="EMBL/GenBank/DDBJ databases">
        <title>A novel species.</title>
        <authorList>
            <person name="Gao J."/>
        </authorList>
    </citation>
    <scope>NUCLEOTIDE SEQUENCE [LARGE SCALE GENOMIC DNA]</scope>
    <source>
        <strain evidence="2 3">CRPJ-33</strain>
    </source>
</reference>
<protein>
    <submittedName>
        <fullName evidence="2">ABC transporter permease</fullName>
    </submittedName>
</protein>
<proteinExistence type="predicted"/>
<feature type="transmembrane region" description="Helical" evidence="1">
    <location>
        <begin position="91"/>
        <end position="109"/>
    </location>
</feature>
<dbReference type="AlphaFoldDB" id="A0A7H0HZU2"/>
<organism evidence="2 3">
    <name type="scientific">Streptomyces genisteinicus</name>
    <dbReference type="NCBI Taxonomy" id="2768068"/>
    <lineage>
        <taxon>Bacteria</taxon>
        <taxon>Bacillati</taxon>
        <taxon>Actinomycetota</taxon>
        <taxon>Actinomycetes</taxon>
        <taxon>Kitasatosporales</taxon>
        <taxon>Streptomycetaceae</taxon>
        <taxon>Streptomyces</taxon>
    </lineage>
</organism>
<sequence length="285" mass="29310">MTTTTPPPAAPPRAAAEPRPRFADLLAAEWLKLWSLRSTGWSLLVAALAVLAFTMGTSWDTHRYWSEDDPAHAAAFVADGMPLAHAFTTNAGTLMMLAMGAFGALAVTGEYSSGQIRTTFAAVPARRSVMAAKTAVVAAVTAGFGAFVAGVSFAVTQAVLGTLGAGVPLDHPGALRVVAASALLAPVAGLAGVAIGAVVRHGAGAVVGCVVVLLLLPLLLSDDRHWSAVLGHTLPYQAWLRLTDVPYGPAGLVHPWSVTGAWTVYALWAVVAAAVAVAAVHRRDQ</sequence>
<dbReference type="EMBL" id="CP060825">
    <property type="protein sequence ID" value="QNP66058.1"/>
    <property type="molecule type" value="Genomic_DNA"/>
</dbReference>
<name>A0A7H0HZU2_9ACTN</name>
<evidence type="ECO:0000256" key="1">
    <source>
        <dbReference type="SAM" id="Phobius"/>
    </source>
</evidence>
<dbReference type="RefSeq" id="WP_187743117.1">
    <property type="nucleotide sequence ID" value="NZ_CP060825.1"/>
</dbReference>
<evidence type="ECO:0000313" key="2">
    <source>
        <dbReference type="EMBL" id="QNP66058.1"/>
    </source>
</evidence>
<feature type="transmembrane region" description="Helical" evidence="1">
    <location>
        <begin position="41"/>
        <end position="59"/>
    </location>
</feature>
<dbReference type="Proteomes" id="UP000516230">
    <property type="component" value="Chromosome"/>
</dbReference>
<gene>
    <name evidence="2" type="ORF">IAG43_26130</name>
</gene>
<feature type="transmembrane region" description="Helical" evidence="1">
    <location>
        <begin position="262"/>
        <end position="280"/>
    </location>
</feature>
<dbReference type="KEGG" id="sgj:IAG43_26130"/>
<feature type="transmembrane region" description="Helical" evidence="1">
    <location>
        <begin position="174"/>
        <end position="195"/>
    </location>
</feature>